<evidence type="ECO:0000313" key="9">
    <source>
        <dbReference type="EMBL" id="GAN81496.1"/>
    </source>
</evidence>
<feature type="transmembrane region" description="Helical" evidence="8">
    <location>
        <begin position="321"/>
        <end position="341"/>
    </location>
</feature>
<keyword evidence="2" id="KW-1003">Cell membrane</keyword>
<feature type="transmembrane region" description="Helical" evidence="8">
    <location>
        <begin position="147"/>
        <end position="163"/>
    </location>
</feature>
<proteinExistence type="predicted"/>
<keyword evidence="10" id="KW-1185">Reference proteome</keyword>
<feature type="transmembrane region" description="Helical" evidence="8">
    <location>
        <begin position="290"/>
        <end position="309"/>
    </location>
</feature>
<evidence type="ECO:0000256" key="4">
    <source>
        <dbReference type="ARBA" id="ARBA00022679"/>
    </source>
</evidence>
<name>A0A0D6PJC1_9PROT</name>
<dbReference type="InterPro" id="IPR050297">
    <property type="entry name" value="LipidA_mod_glycosyltrf_83"/>
</dbReference>
<dbReference type="Proteomes" id="UP000032668">
    <property type="component" value="Unassembled WGS sequence"/>
</dbReference>
<keyword evidence="5 8" id="KW-0812">Transmembrane</keyword>
<comment type="caution">
    <text evidence="9">The sequence shown here is derived from an EMBL/GenBank/DDBJ whole genome shotgun (WGS) entry which is preliminary data.</text>
</comment>
<evidence type="ECO:0008006" key="11">
    <source>
        <dbReference type="Google" id="ProtNLM"/>
    </source>
</evidence>
<keyword evidence="6 8" id="KW-1133">Transmembrane helix</keyword>
<evidence type="ECO:0000256" key="2">
    <source>
        <dbReference type="ARBA" id="ARBA00022475"/>
    </source>
</evidence>
<evidence type="ECO:0000256" key="7">
    <source>
        <dbReference type="ARBA" id="ARBA00023136"/>
    </source>
</evidence>
<dbReference type="GO" id="GO:0010041">
    <property type="term" value="P:response to iron(III) ion"/>
    <property type="evidence" value="ECO:0007669"/>
    <property type="project" value="TreeGrafter"/>
</dbReference>
<evidence type="ECO:0000256" key="3">
    <source>
        <dbReference type="ARBA" id="ARBA00022676"/>
    </source>
</evidence>
<evidence type="ECO:0000256" key="8">
    <source>
        <dbReference type="SAM" id="Phobius"/>
    </source>
</evidence>
<evidence type="ECO:0000256" key="1">
    <source>
        <dbReference type="ARBA" id="ARBA00004651"/>
    </source>
</evidence>
<comment type="subcellular location">
    <subcellularLocation>
        <location evidence="1">Cell membrane</location>
        <topology evidence="1">Multi-pass membrane protein</topology>
    </subcellularLocation>
</comment>
<dbReference type="GO" id="GO:0016763">
    <property type="term" value="F:pentosyltransferase activity"/>
    <property type="evidence" value="ECO:0007669"/>
    <property type="project" value="TreeGrafter"/>
</dbReference>
<dbReference type="STRING" id="1120923.SAMN02746095_01905"/>
<keyword evidence="7 8" id="KW-0472">Membrane</keyword>
<reference evidence="9 10" key="1">
    <citation type="submission" date="2012-11" db="EMBL/GenBank/DDBJ databases">
        <title>Whole genome sequence of Acidocella aminolytica 101 = DSM 11237.</title>
        <authorList>
            <person name="Azuma Y."/>
            <person name="Higashiura N."/>
            <person name="Hirakawa H."/>
            <person name="Matsushita K."/>
        </authorList>
    </citation>
    <scope>NUCLEOTIDE SEQUENCE [LARGE SCALE GENOMIC DNA]</scope>
    <source>
        <strain evidence="10">101 / DSM 11237</strain>
    </source>
</reference>
<gene>
    <name evidence="9" type="ORF">Aam_097_021</name>
</gene>
<feature type="transmembrane region" description="Helical" evidence="8">
    <location>
        <begin position="64"/>
        <end position="84"/>
    </location>
</feature>
<sequence>MFVLALLPRLFELGRQPLWLDEVLTLNRASLAPGALALNSFQNHHMPGFFLLLSPLTGLGEPQFWLRVPSAIFGAVAVMLVFMIAARLAGWLAGGLAALVLGLSPAVLGFAQEARSYTLVMTLILVALYGVTRLAQDLRAAGQGFRAAKAGWLCFVLGTAAALDVLGDAVPWWLAANLIFFFLLPFTPARWRLVRNVLLADLAVLLLTAPLYALLLHYQAESVAHSLGWIPKLDAKRVWYNFGAVYLMHVPDWVSFRFLTRHAVPGVVWLVDALLLAALAAAVWRLRRRVTLLIVLGIAFLLLPCLFLLLSLWHPVLLPRYLLWSAAPMAVLVGIGGAALLEARPVAVRGLAVVAVAGLLLVNLLPYYKDEAKPRWDLAAQILAREFSPGDMILFSDGGAVPILKVYLPKAARETVLSHPYGGLHHAEAALNQGRRVWVVYGHAGQNTGTARQFFAKMQTLGVPSKVQAAGRRIAIVLYAPGQHLASCTELAEQDGICG</sequence>
<dbReference type="AlphaFoldDB" id="A0A0D6PJC1"/>
<dbReference type="GO" id="GO:0005886">
    <property type="term" value="C:plasma membrane"/>
    <property type="evidence" value="ECO:0007669"/>
    <property type="project" value="UniProtKB-SubCell"/>
</dbReference>
<dbReference type="PANTHER" id="PTHR33908:SF3">
    <property type="entry name" value="UNDECAPRENYL PHOSPHATE-ALPHA-4-AMINO-4-DEOXY-L-ARABINOSE ARABINOSYL TRANSFERASE"/>
    <property type="match status" value="1"/>
</dbReference>
<keyword evidence="3" id="KW-0328">Glycosyltransferase</keyword>
<feature type="transmembrane region" description="Helical" evidence="8">
    <location>
        <begin position="347"/>
        <end position="368"/>
    </location>
</feature>
<evidence type="ECO:0000256" key="5">
    <source>
        <dbReference type="ARBA" id="ARBA00022692"/>
    </source>
</evidence>
<protein>
    <recommendedName>
        <fullName evidence="11">Glycosyltransferase RgtA/B/C/D-like domain-containing protein</fullName>
    </recommendedName>
</protein>
<evidence type="ECO:0000313" key="10">
    <source>
        <dbReference type="Proteomes" id="UP000032668"/>
    </source>
</evidence>
<organism evidence="9 10">
    <name type="scientific">Acidocella aminolytica 101 = DSM 11237</name>
    <dbReference type="NCBI Taxonomy" id="1120923"/>
    <lineage>
        <taxon>Bacteria</taxon>
        <taxon>Pseudomonadati</taxon>
        <taxon>Pseudomonadota</taxon>
        <taxon>Alphaproteobacteria</taxon>
        <taxon>Acetobacterales</taxon>
        <taxon>Acidocellaceae</taxon>
        <taxon>Acidocella</taxon>
    </lineage>
</organism>
<accession>A0A0D6PJC1</accession>
<feature type="transmembrane region" description="Helical" evidence="8">
    <location>
        <begin position="266"/>
        <end position="284"/>
    </location>
</feature>
<feature type="transmembrane region" description="Helical" evidence="8">
    <location>
        <begin position="198"/>
        <end position="218"/>
    </location>
</feature>
<evidence type="ECO:0000256" key="6">
    <source>
        <dbReference type="ARBA" id="ARBA00022989"/>
    </source>
</evidence>
<keyword evidence="4" id="KW-0808">Transferase</keyword>
<dbReference type="GO" id="GO:0009103">
    <property type="term" value="P:lipopolysaccharide biosynthetic process"/>
    <property type="evidence" value="ECO:0007669"/>
    <property type="project" value="UniProtKB-ARBA"/>
</dbReference>
<feature type="transmembrane region" description="Helical" evidence="8">
    <location>
        <begin position="169"/>
        <end position="186"/>
    </location>
</feature>
<dbReference type="PANTHER" id="PTHR33908">
    <property type="entry name" value="MANNOSYLTRANSFERASE YKCB-RELATED"/>
    <property type="match status" value="1"/>
</dbReference>
<dbReference type="EMBL" id="BANC01000095">
    <property type="protein sequence ID" value="GAN81496.1"/>
    <property type="molecule type" value="Genomic_DNA"/>
</dbReference>
<feature type="transmembrane region" description="Helical" evidence="8">
    <location>
        <begin position="117"/>
        <end position="135"/>
    </location>
</feature>
<feature type="transmembrane region" description="Helical" evidence="8">
    <location>
        <begin position="91"/>
        <end position="111"/>
    </location>
</feature>